<dbReference type="PROSITE" id="PS00870">
    <property type="entry name" value="CLPAB_1"/>
    <property type="match status" value="1"/>
</dbReference>
<keyword evidence="2 6" id="KW-0547">Nucleotide-binding</keyword>
<dbReference type="InterPro" id="IPR001270">
    <property type="entry name" value="ClpA/B"/>
</dbReference>
<dbReference type="SMART" id="SM00382">
    <property type="entry name" value="AAA"/>
    <property type="match status" value="2"/>
</dbReference>
<dbReference type="InterPro" id="IPR028299">
    <property type="entry name" value="ClpA/B_CS2"/>
</dbReference>
<dbReference type="InterPro" id="IPR041546">
    <property type="entry name" value="ClpA/ClpB_AAA_lid"/>
</dbReference>
<keyword evidence="8" id="KW-0378">Hydrolase</keyword>
<dbReference type="Pfam" id="PF17871">
    <property type="entry name" value="AAA_lid_9"/>
    <property type="match status" value="1"/>
</dbReference>
<dbReference type="GO" id="GO:0008233">
    <property type="term" value="F:peptidase activity"/>
    <property type="evidence" value="ECO:0007669"/>
    <property type="project" value="UniProtKB-KW"/>
</dbReference>
<dbReference type="InterPro" id="IPR050130">
    <property type="entry name" value="ClpA_ClpB"/>
</dbReference>
<dbReference type="Pfam" id="PF00004">
    <property type="entry name" value="AAA"/>
    <property type="match status" value="1"/>
</dbReference>
<evidence type="ECO:0000256" key="3">
    <source>
        <dbReference type="ARBA" id="ARBA00022840"/>
    </source>
</evidence>
<organism evidence="8 9">
    <name type="scientific">Peptostreptococcus russellii</name>
    <dbReference type="NCBI Taxonomy" id="215200"/>
    <lineage>
        <taxon>Bacteria</taxon>
        <taxon>Bacillati</taxon>
        <taxon>Bacillota</taxon>
        <taxon>Clostridia</taxon>
        <taxon>Peptostreptococcales</taxon>
        <taxon>Peptostreptococcaceae</taxon>
        <taxon>Peptostreptococcus</taxon>
    </lineage>
</organism>
<dbReference type="InterPro" id="IPR018368">
    <property type="entry name" value="ClpA/B_CS1"/>
</dbReference>
<keyword evidence="3 6" id="KW-0067">ATP-binding</keyword>
<keyword evidence="9" id="KW-1185">Reference proteome</keyword>
<dbReference type="GO" id="GO:0005737">
    <property type="term" value="C:cytoplasm"/>
    <property type="evidence" value="ECO:0007669"/>
    <property type="project" value="TreeGrafter"/>
</dbReference>
<dbReference type="OrthoDB" id="9803641at2"/>
<dbReference type="Pfam" id="PF07724">
    <property type="entry name" value="AAA_2"/>
    <property type="match status" value="1"/>
</dbReference>
<evidence type="ECO:0000256" key="6">
    <source>
        <dbReference type="RuleBase" id="RU004432"/>
    </source>
</evidence>
<dbReference type="Gene3D" id="1.10.8.60">
    <property type="match status" value="2"/>
</dbReference>
<comment type="similarity">
    <text evidence="6">Belongs to the ClpA/ClpB family.</text>
</comment>
<name>A0A2P7Q022_9FIRM</name>
<dbReference type="InterPro" id="IPR004176">
    <property type="entry name" value="Clp_R_N"/>
</dbReference>
<dbReference type="Gene3D" id="4.10.860.10">
    <property type="entry name" value="UVR domain"/>
    <property type="match status" value="1"/>
</dbReference>
<dbReference type="GO" id="GO:0016887">
    <property type="term" value="F:ATP hydrolysis activity"/>
    <property type="evidence" value="ECO:0007669"/>
    <property type="project" value="InterPro"/>
</dbReference>
<dbReference type="Pfam" id="PF10431">
    <property type="entry name" value="ClpB_D2-small"/>
    <property type="match status" value="1"/>
</dbReference>
<dbReference type="EMBL" id="JYGE01000005">
    <property type="protein sequence ID" value="PSJ31292.1"/>
    <property type="molecule type" value="Genomic_DNA"/>
</dbReference>
<dbReference type="Proteomes" id="UP000241434">
    <property type="component" value="Unassembled WGS sequence"/>
</dbReference>
<dbReference type="PRINTS" id="PR00300">
    <property type="entry name" value="CLPPROTEASEA"/>
</dbReference>
<dbReference type="PANTHER" id="PTHR11638">
    <property type="entry name" value="ATP-DEPENDENT CLP PROTEASE"/>
    <property type="match status" value="1"/>
</dbReference>
<comment type="caution">
    <text evidence="8">The sequence shown here is derived from an EMBL/GenBank/DDBJ whole genome shotgun (WGS) entry which is preliminary data.</text>
</comment>
<protein>
    <submittedName>
        <fullName evidence="8">Clp protease ClpX</fullName>
    </submittedName>
</protein>
<dbReference type="SUPFAM" id="SSF52540">
    <property type="entry name" value="P-loop containing nucleoside triphosphate hydrolases"/>
    <property type="match status" value="2"/>
</dbReference>
<dbReference type="InterPro" id="IPR036628">
    <property type="entry name" value="Clp_N_dom_sf"/>
</dbReference>
<dbReference type="GO" id="GO:0005524">
    <property type="term" value="F:ATP binding"/>
    <property type="evidence" value="ECO:0007669"/>
    <property type="project" value="UniProtKB-KW"/>
</dbReference>
<evidence type="ECO:0000259" key="7">
    <source>
        <dbReference type="PROSITE" id="PS51903"/>
    </source>
</evidence>
<evidence type="ECO:0000313" key="9">
    <source>
        <dbReference type="Proteomes" id="UP000241434"/>
    </source>
</evidence>
<dbReference type="AlphaFoldDB" id="A0A2P7Q022"/>
<dbReference type="InterPro" id="IPR003593">
    <property type="entry name" value="AAA+_ATPase"/>
</dbReference>
<dbReference type="PROSITE" id="PS00871">
    <property type="entry name" value="CLPAB_2"/>
    <property type="match status" value="1"/>
</dbReference>
<proteinExistence type="inferred from homology"/>
<dbReference type="Gene3D" id="1.10.1780.10">
    <property type="entry name" value="Clp, N-terminal domain"/>
    <property type="match status" value="1"/>
</dbReference>
<evidence type="ECO:0000313" key="8">
    <source>
        <dbReference type="EMBL" id="PSJ31292.1"/>
    </source>
</evidence>
<keyword evidence="4 6" id="KW-0143">Chaperone</keyword>
<dbReference type="Gene3D" id="3.40.50.300">
    <property type="entry name" value="P-loop containing nucleotide triphosphate hydrolases"/>
    <property type="match status" value="2"/>
</dbReference>
<accession>A0A2P7Q022</accession>
<dbReference type="InterPro" id="IPR027417">
    <property type="entry name" value="P-loop_NTPase"/>
</dbReference>
<dbReference type="CDD" id="cd00009">
    <property type="entry name" value="AAA"/>
    <property type="match status" value="1"/>
</dbReference>
<keyword evidence="1 5" id="KW-0677">Repeat</keyword>
<dbReference type="PANTHER" id="PTHR11638:SF18">
    <property type="entry name" value="HEAT SHOCK PROTEIN 104"/>
    <property type="match status" value="1"/>
</dbReference>
<dbReference type="SMART" id="SM01086">
    <property type="entry name" value="ClpB_D2-small"/>
    <property type="match status" value="1"/>
</dbReference>
<dbReference type="CDD" id="cd19499">
    <property type="entry name" value="RecA-like_ClpB_Hsp104-like"/>
    <property type="match status" value="1"/>
</dbReference>
<evidence type="ECO:0000256" key="1">
    <source>
        <dbReference type="ARBA" id="ARBA00022737"/>
    </source>
</evidence>
<dbReference type="InterPro" id="IPR003959">
    <property type="entry name" value="ATPase_AAA_core"/>
</dbReference>
<sequence length="827" mass="93825">MNFNRYTRRVGKVLDIASDYSSKTGYEVTGSGHLLWALMSIGDGTAYSVLSKMGLNLQDIKEDLDKIMECSKYEALDCDVESKEISPRMKNILEVAEKIANSYHTNFIASEHLLLAMIAEEGCVANIILKNRGIDTDILKKLILENEGKKEEKFLKYIKSNSESYSDEDDELPMLNKYGINMIKYVKENNVDPLFGRDEEIDRIMQILNRRKKNNPVLIGEPGVGKTAIVEGIARNLAMMNYNNDEIFPRKMYSLEIGTLIAGTKYRGDFEERLKNIIDEVSNHDEKILLFIDEMHTLVGAGSVGEKGSVDASNILKPALSRGSVQIIGATTIDEYRMNIEKDPALERRFQPVKISESDRDTSIYILKGVRDKYEAYHKVKITDEAIEKSVDLSIRYIADRFLPDKAIDLIDESCSRVKLRSRFLPSNISDMEKMEKQLENQLEEVIANQNFEAAIDIKKKKSELMNDIKREKILWNKKSNNKNIVTGEVVAEVVEMWTGIPINKIMEKEAERLLNLEDVLKERVVGQEHAEKEVARAIRRSRTGVQDPNRPIGSFLFVGPPGVGKTELSKAIAETLFGGEENIIRVDMSEYMEKHSVSKIIGSPPGYVGHEEGGYLTEKVRFNPYSVILFDEIEKAHIDVLNILLQILDDGILTDSRGRTVDFKNTIIIMTSNVGNKSLNEVNVGFSTSRSSYSEDEIELLDKKAREKTLNDLTSYFTPELLNRIDEIVVFRSLRKTDFEKIVVILSENLIERARDIGIDLEISESIYEHIADLAAKADQGARPVKRLIQHKLTNRVSEAILKKTIAPGDKVLAYFSDDKVEFKKH</sequence>
<dbReference type="Pfam" id="PF02861">
    <property type="entry name" value="Clp_N"/>
    <property type="match status" value="1"/>
</dbReference>
<dbReference type="FunFam" id="3.40.50.300:FF:000025">
    <property type="entry name" value="ATP-dependent Clp protease subunit"/>
    <property type="match status" value="1"/>
</dbReference>
<keyword evidence="8" id="KW-0645">Protease</keyword>
<dbReference type="PROSITE" id="PS51903">
    <property type="entry name" value="CLP_R"/>
    <property type="match status" value="1"/>
</dbReference>
<evidence type="ECO:0000256" key="2">
    <source>
        <dbReference type="ARBA" id="ARBA00022741"/>
    </source>
</evidence>
<dbReference type="GO" id="GO:0034605">
    <property type="term" value="P:cellular response to heat"/>
    <property type="evidence" value="ECO:0007669"/>
    <property type="project" value="TreeGrafter"/>
</dbReference>
<evidence type="ECO:0000256" key="5">
    <source>
        <dbReference type="PROSITE-ProRule" id="PRU01251"/>
    </source>
</evidence>
<dbReference type="InterPro" id="IPR019489">
    <property type="entry name" value="Clp_ATPase_C"/>
</dbReference>
<feature type="domain" description="Clp R" evidence="7">
    <location>
        <begin position="3"/>
        <end position="149"/>
    </location>
</feature>
<dbReference type="RefSeq" id="WP_106777031.1">
    <property type="nucleotide sequence ID" value="NZ_JYGE01000005.1"/>
</dbReference>
<evidence type="ECO:0000256" key="4">
    <source>
        <dbReference type="ARBA" id="ARBA00023186"/>
    </source>
</evidence>
<gene>
    <name evidence="8" type="ORF">UF10_06550</name>
</gene>
<dbReference type="GO" id="GO:0006508">
    <property type="term" value="P:proteolysis"/>
    <property type="evidence" value="ECO:0007669"/>
    <property type="project" value="UniProtKB-KW"/>
</dbReference>
<dbReference type="SUPFAM" id="SSF81923">
    <property type="entry name" value="Double Clp-N motif"/>
    <property type="match status" value="1"/>
</dbReference>
<reference evidence="8" key="1">
    <citation type="thesis" date="2015" institute="Rutgers" country="The State University of New Jersey, 14 College Farm Rd., New Brunswick, NJ, USA">
        <title>Ammonia toxicity in bacteria and its implications for treatment of and resource recovery from highly nitrogenous organic wastes.</title>
        <authorList>
            <person name="Luther A.K."/>
        </authorList>
    </citation>
    <scope>NUCLEOTIDE SEQUENCE</scope>
    <source>
        <strain evidence="8">RT-10B</strain>
    </source>
</reference>